<accession>A0A1J7IZJ0</accession>
<dbReference type="AlphaFoldDB" id="A0A1J7IZJ0"/>
<dbReference type="EMBL" id="KV875123">
    <property type="protein sequence ID" value="OIW22300.1"/>
    <property type="molecule type" value="Genomic_DNA"/>
</dbReference>
<keyword evidence="3" id="KW-1185">Reference proteome</keyword>
<evidence type="ECO:0000313" key="3">
    <source>
        <dbReference type="Proteomes" id="UP000182658"/>
    </source>
</evidence>
<evidence type="ECO:0000313" key="2">
    <source>
        <dbReference type="EMBL" id="OIW22300.1"/>
    </source>
</evidence>
<evidence type="ECO:0000256" key="1">
    <source>
        <dbReference type="SAM" id="MobiDB-lite"/>
    </source>
</evidence>
<sequence length="264" mass="29168">MVVVSSISQVISSPQFNISMHQGKKHPQHPHPHPRPDIPLDLEAKQCTAKHATTVVQRPITLHVRHPHPPRLQFTQLRAPACPRTPPGHDGLRSMNRSRQASQHIGKVHPSTAARDPVWRCLRQGHYQWVYSDHRIVLQGEKARRESMSMLNSSQAKEPFGLSFLMPLWHRERLAVLANSVGPGEHVLDELVTAALGTGVRQSRNVRDTDGQQAANENHSFPTSSPSLFQGLDLTFFAYGVAGTGKTHVLRGGLKLAIGSDAQG</sequence>
<evidence type="ECO:0008006" key="4">
    <source>
        <dbReference type="Google" id="ProtNLM"/>
    </source>
</evidence>
<reference evidence="2 3" key="1">
    <citation type="submission" date="2016-10" db="EMBL/GenBank/DDBJ databases">
        <title>Draft genome sequence of Coniochaeta ligniaria NRRL30616, a lignocellulolytic fungus for bioabatement of inhibitors in plant biomass hydrolysates.</title>
        <authorList>
            <consortium name="DOE Joint Genome Institute"/>
            <person name="Jimenez D.J."/>
            <person name="Hector R.E."/>
            <person name="Riley R."/>
            <person name="Sun H."/>
            <person name="Grigoriev I.V."/>
            <person name="Van Elsas J.D."/>
            <person name="Nichols N.N."/>
        </authorList>
    </citation>
    <scope>NUCLEOTIDE SEQUENCE [LARGE SCALE GENOMIC DNA]</scope>
    <source>
        <strain evidence="2 3">NRRL 30616</strain>
    </source>
</reference>
<name>A0A1J7IZJ0_9PEZI</name>
<proteinExistence type="predicted"/>
<feature type="compositionally biased region" description="Polar residues" evidence="1">
    <location>
        <begin position="211"/>
        <end position="223"/>
    </location>
</feature>
<organism evidence="2 3">
    <name type="scientific">Coniochaeta ligniaria NRRL 30616</name>
    <dbReference type="NCBI Taxonomy" id="1408157"/>
    <lineage>
        <taxon>Eukaryota</taxon>
        <taxon>Fungi</taxon>
        <taxon>Dikarya</taxon>
        <taxon>Ascomycota</taxon>
        <taxon>Pezizomycotina</taxon>
        <taxon>Sordariomycetes</taxon>
        <taxon>Sordariomycetidae</taxon>
        <taxon>Coniochaetales</taxon>
        <taxon>Coniochaetaceae</taxon>
        <taxon>Coniochaeta</taxon>
    </lineage>
</organism>
<protein>
    <recommendedName>
        <fullName evidence="4">Kinesin motor domain-containing protein</fullName>
    </recommendedName>
</protein>
<dbReference type="InParanoid" id="A0A1J7IZJ0"/>
<feature type="region of interest" description="Disordered" evidence="1">
    <location>
        <begin position="202"/>
        <end position="223"/>
    </location>
</feature>
<dbReference type="Proteomes" id="UP000182658">
    <property type="component" value="Unassembled WGS sequence"/>
</dbReference>
<gene>
    <name evidence="2" type="ORF">CONLIGDRAFT_687683</name>
</gene>